<evidence type="ECO:0000256" key="1">
    <source>
        <dbReference type="ARBA" id="ARBA00004196"/>
    </source>
</evidence>
<comment type="caution">
    <text evidence="8">The sequence shown here is derived from an EMBL/GenBank/DDBJ whole genome shotgun (WGS) entry which is preliminary data.</text>
</comment>
<evidence type="ECO:0000256" key="5">
    <source>
        <dbReference type="SAM" id="Phobius"/>
    </source>
</evidence>
<comment type="subcellular location">
    <subcellularLocation>
        <location evidence="1">Cell envelope</location>
    </subcellularLocation>
</comment>
<accession>A0ABR8PXE8</accession>
<feature type="transmembrane region" description="Helical" evidence="5">
    <location>
        <begin position="9"/>
        <end position="29"/>
    </location>
</feature>
<keyword evidence="9" id="KW-1185">Reference proteome</keyword>
<protein>
    <submittedName>
        <fullName evidence="8">Efflux RND transporter periplasmic adaptor subunit</fullName>
    </submittedName>
</protein>
<dbReference type="Gene3D" id="2.40.50.100">
    <property type="match status" value="1"/>
</dbReference>
<dbReference type="Pfam" id="PF25990">
    <property type="entry name" value="Beta-barrel_YknX"/>
    <property type="match status" value="1"/>
</dbReference>
<dbReference type="InterPro" id="IPR006143">
    <property type="entry name" value="RND_pump_MFP"/>
</dbReference>
<dbReference type="EMBL" id="JACSRA010000029">
    <property type="protein sequence ID" value="MBD7912818.1"/>
    <property type="molecule type" value="Genomic_DNA"/>
</dbReference>
<dbReference type="Proteomes" id="UP000627781">
    <property type="component" value="Unassembled WGS sequence"/>
</dbReference>
<dbReference type="InterPro" id="IPR050465">
    <property type="entry name" value="UPF0194_transport"/>
</dbReference>
<dbReference type="InterPro" id="IPR058636">
    <property type="entry name" value="Beta-barrel_YknX"/>
</dbReference>
<keyword evidence="5" id="KW-0472">Membrane</keyword>
<dbReference type="InterPro" id="IPR058639">
    <property type="entry name" value="BSH_YknX-like"/>
</dbReference>
<feature type="coiled-coil region" evidence="4">
    <location>
        <begin position="92"/>
        <end position="119"/>
    </location>
</feature>
<dbReference type="NCBIfam" id="TIGR01730">
    <property type="entry name" value="RND_mfp"/>
    <property type="match status" value="1"/>
</dbReference>
<organism evidence="8 9">
    <name type="scientific">Clostridium cibarium</name>
    <dbReference type="NCBI Taxonomy" id="2762247"/>
    <lineage>
        <taxon>Bacteria</taxon>
        <taxon>Bacillati</taxon>
        <taxon>Bacillota</taxon>
        <taxon>Clostridia</taxon>
        <taxon>Eubacteriales</taxon>
        <taxon>Clostridiaceae</taxon>
        <taxon>Clostridium</taxon>
    </lineage>
</organism>
<evidence type="ECO:0000256" key="4">
    <source>
        <dbReference type="SAM" id="Coils"/>
    </source>
</evidence>
<feature type="domain" description="YknX-like beta-barrel" evidence="7">
    <location>
        <begin position="190"/>
        <end position="270"/>
    </location>
</feature>
<gene>
    <name evidence="8" type="ORF">H9661_15815</name>
</gene>
<feature type="domain" description="YknX-like barrel-sandwich hybrid" evidence="6">
    <location>
        <begin position="73"/>
        <end position="184"/>
    </location>
</feature>
<dbReference type="Gene3D" id="2.40.30.170">
    <property type="match status" value="1"/>
</dbReference>
<dbReference type="SUPFAM" id="SSF111369">
    <property type="entry name" value="HlyD-like secretion proteins"/>
    <property type="match status" value="1"/>
</dbReference>
<proteinExistence type="inferred from homology"/>
<evidence type="ECO:0000256" key="3">
    <source>
        <dbReference type="ARBA" id="ARBA00023054"/>
    </source>
</evidence>
<evidence type="ECO:0000256" key="2">
    <source>
        <dbReference type="ARBA" id="ARBA00009477"/>
    </source>
</evidence>
<evidence type="ECO:0000313" key="9">
    <source>
        <dbReference type="Proteomes" id="UP000627781"/>
    </source>
</evidence>
<dbReference type="Pfam" id="PF25984">
    <property type="entry name" value="BSH_YknX"/>
    <property type="match status" value="1"/>
</dbReference>
<dbReference type="RefSeq" id="WP_191769701.1">
    <property type="nucleotide sequence ID" value="NZ_JACSRA010000029.1"/>
</dbReference>
<dbReference type="PANTHER" id="PTHR32347">
    <property type="entry name" value="EFFLUX SYSTEM COMPONENT YKNX-RELATED"/>
    <property type="match status" value="1"/>
</dbReference>
<dbReference type="Gene3D" id="2.40.420.20">
    <property type="match status" value="1"/>
</dbReference>
<evidence type="ECO:0000259" key="6">
    <source>
        <dbReference type="Pfam" id="PF25984"/>
    </source>
</evidence>
<keyword evidence="5" id="KW-0812">Transmembrane</keyword>
<reference evidence="8 9" key="1">
    <citation type="submission" date="2020-08" db="EMBL/GenBank/DDBJ databases">
        <title>A Genomic Blueprint of the Chicken Gut Microbiome.</title>
        <authorList>
            <person name="Gilroy R."/>
            <person name="Ravi A."/>
            <person name="Getino M."/>
            <person name="Pursley I."/>
            <person name="Horton D.L."/>
            <person name="Alikhan N.-F."/>
            <person name="Baker D."/>
            <person name="Gharbi K."/>
            <person name="Hall N."/>
            <person name="Watson M."/>
            <person name="Adriaenssens E.M."/>
            <person name="Foster-Nyarko E."/>
            <person name="Jarju S."/>
            <person name="Secka A."/>
            <person name="Antonio M."/>
            <person name="Oren A."/>
            <person name="Chaudhuri R."/>
            <person name="La Ragione R.M."/>
            <person name="Hildebrand F."/>
            <person name="Pallen M.J."/>
        </authorList>
    </citation>
    <scope>NUCLEOTIDE SEQUENCE [LARGE SCALE GENOMIC DNA]</scope>
    <source>
        <strain evidence="8 9">Sa3CVN1</strain>
    </source>
</reference>
<sequence>MKEKFIKQLAICIIVIISVITVVVIYKHLGSNKDNIPTNKYKITEAKKMKMEVKVRGKGSVYAGVSKDIVANNNGKIKDLNIKVGDTVIEGNNLFTVDNNELRQNAARAENNLKRQKIILGSSKNDTEVAVNSLGVTDAQNQLDNANYLLNNMTVKSPINGIVIAKKNNNDDIVQGGKPIVTIVDPTSVKIKVSIDELNILKVKVGQPVEIKFNSIEDKSYEGVVDTISQVVTTSNQAAANVNNVANYEVIVSIKNSEGVKIGMNANVNILVDSKDSPLVISKEALIEKDGKRYVMVSKSNENQDGELMLVNTGMESEEYVEILDGIQEGEEILICLPDAGAGINSDDVLNKLKRFGGGN</sequence>
<evidence type="ECO:0000259" key="7">
    <source>
        <dbReference type="Pfam" id="PF25990"/>
    </source>
</evidence>
<keyword evidence="5" id="KW-1133">Transmembrane helix</keyword>
<name>A0ABR8PXE8_9CLOT</name>
<keyword evidence="3 4" id="KW-0175">Coiled coil</keyword>
<evidence type="ECO:0000313" key="8">
    <source>
        <dbReference type="EMBL" id="MBD7912818.1"/>
    </source>
</evidence>
<comment type="similarity">
    <text evidence="2">Belongs to the membrane fusion protein (MFP) (TC 8.A.1) family.</text>
</comment>